<name>A0A9P4YE80_CRYP1</name>
<comment type="caution">
    <text evidence="1">The sequence shown here is derived from an EMBL/GenBank/DDBJ whole genome shotgun (WGS) entry which is preliminary data.</text>
</comment>
<dbReference type="Proteomes" id="UP000803844">
    <property type="component" value="Unassembled WGS sequence"/>
</dbReference>
<evidence type="ECO:0000313" key="1">
    <source>
        <dbReference type="EMBL" id="KAF3771323.1"/>
    </source>
</evidence>
<feature type="non-terminal residue" evidence="1">
    <location>
        <position position="167"/>
    </location>
</feature>
<dbReference type="RefSeq" id="XP_040782284.1">
    <property type="nucleotide sequence ID" value="XM_040918158.1"/>
</dbReference>
<keyword evidence="2" id="KW-1185">Reference proteome</keyword>
<evidence type="ECO:0000313" key="2">
    <source>
        <dbReference type="Proteomes" id="UP000803844"/>
    </source>
</evidence>
<proteinExistence type="predicted"/>
<organism evidence="1 2">
    <name type="scientific">Cryphonectria parasitica (strain ATCC 38755 / EP155)</name>
    <dbReference type="NCBI Taxonomy" id="660469"/>
    <lineage>
        <taxon>Eukaryota</taxon>
        <taxon>Fungi</taxon>
        <taxon>Dikarya</taxon>
        <taxon>Ascomycota</taxon>
        <taxon>Pezizomycotina</taxon>
        <taxon>Sordariomycetes</taxon>
        <taxon>Sordariomycetidae</taxon>
        <taxon>Diaporthales</taxon>
        <taxon>Cryphonectriaceae</taxon>
        <taxon>Cryphonectria-Endothia species complex</taxon>
        <taxon>Cryphonectria</taxon>
    </lineage>
</organism>
<dbReference type="EMBL" id="MU032344">
    <property type="protein sequence ID" value="KAF3771323.1"/>
    <property type="molecule type" value="Genomic_DNA"/>
</dbReference>
<dbReference type="OrthoDB" id="4587526at2759"/>
<sequence>MAPGGAPGPPVGAPGPARDLFILPGFAPRLQLELDVRSASFRAIWVRRTYTDDSVRDRVRDCISAGGGGAGGGDGQRSPETLFQEVCYGNNVTLLFRLCFHLSDFYGSATLWESMARGFSTTPGAIEDMVKILSRARSAYIEQHGPALRSGATKAADLWIDYVETRG</sequence>
<accession>A0A9P4YE80</accession>
<gene>
    <name evidence="1" type="ORF">M406DRAFT_272748</name>
</gene>
<dbReference type="GeneID" id="63835287"/>
<protein>
    <submittedName>
        <fullName evidence="1">Uncharacterized protein</fullName>
    </submittedName>
</protein>
<dbReference type="AlphaFoldDB" id="A0A9P4YE80"/>
<reference evidence="1" key="1">
    <citation type="journal article" date="2020" name="Phytopathology">
        <title>Genome sequence of the chestnut blight fungus Cryphonectria parasitica EP155: A fundamental resource for an archetypical invasive plant pathogen.</title>
        <authorList>
            <person name="Crouch J.A."/>
            <person name="Dawe A."/>
            <person name="Aerts A."/>
            <person name="Barry K."/>
            <person name="Churchill A.C.L."/>
            <person name="Grimwood J."/>
            <person name="Hillman B."/>
            <person name="Milgroom M.G."/>
            <person name="Pangilinan J."/>
            <person name="Smith M."/>
            <person name="Salamov A."/>
            <person name="Schmutz J."/>
            <person name="Yadav J."/>
            <person name="Grigoriev I.V."/>
            <person name="Nuss D."/>
        </authorList>
    </citation>
    <scope>NUCLEOTIDE SEQUENCE</scope>
    <source>
        <strain evidence="1">EP155</strain>
    </source>
</reference>